<keyword evidence="1" id="KW-0407">Ion channel</keyword>
<evidence type="ECO:0000256" key="1">
    <source>
        <dbReference type="ARBA" id="ARBA00023286"/>
    </source>
</evidence>
<evidence type="ECO:0000259" key="3">
    <source>
        <dbReference type="PROSITE" id="PS50042"/>
    </source>
</evidence>
<dbReference type="PROSITE" id="PS50042">
    <property type="entry name" value="CNMP_BINDING_3"/>
    <property type="match status" value="1"/>
</dbReference>
<dbReference type="PANTHER" id="PTHR45638:SF11">
    <property type="entry name" value="CYCLIC NUCLEOTIDE-GATED CATION CHANNEL SUBUNIT A"/>
    <property type="match status" value="1"/>
</dbReference>
<evidence type="ECO:0000313" key="4">
    <source>
        <dbReference type="EMBL" id="KAK3238692.1"/>
    </source>
</evidence>
<dbReference type="CDD" id="cd00038">
    <property type="entry name" value="CAP_ED"/>
    <property type="match status" value="1"/>
</dbReference>
<organism evidence="4 5">
    <name type="scientific">Cymbomonas tetramitiformis</name>
    <dbReference type="NCBI Taxonomy" id="36881"/>
    <lineage>
        <taxon>Eukaryota</taxon>
        <taxon>Viridiplantae</taxon>
        <taxon>Chlorophyta</taxon>
        <taxon>Pyramimonadophyceae</taxon>
        <taxon>Pyramimonadales</taxon>
        <taxon>Pyramimonadaceae</taxon>
        <taxon>Cymbomonas</taxon>
    </lineage>
</organism>
<dbReference type="GO" id="GO:0044877">
    <property type="term" value="F:protein-containing complex binding"/>
    <property type="evidence" value="ECO:0007669"/>
    <property type="project" value="TreeGrafter"/>
</dbReference>
<dbReference type="AlphaFoldDB" id="A0AAE0BNB0"/>
<dbReference type="InterPro" id="IPR050866">
    <property type="entry name" value="CNG_cation_channel"/>
</dbReference>
<accession>A0AAE0BNB0</accession>
<gene>
    <name evidence="4" type="ORF">CYMTET_51319</name>
</gene>
<dbReference type="EMBL" id="LGRX02034140">
    <property type="protein sequence ID" value="KAK3238692.1"/>
    <property type="molecule type" value="Genomic_DNA"/>
</dbReference>
<reference evidence="4 5" key="1">
    <citation type="journal article" date="2015" name="Genome Biol. Evol.">
        <title>Comparative Genomics of a Bacterivorous Green Alga Reveals Evolutionary Causalities and Consequences of Phago-Mixotrophic Mode of Nutrition.</title>
        <authorList>
            <person name="Burns J.A."/>
            <person name="Paasch A."/>
            <person name="Narechania A."/>
            <person name="Kim E."/>
        </authorList>
    </citation>
    <scope>NUCLEOTIDE SEQUENCE [LARGE SCALE GENOMIC DNA]</scope>
    <source>
        <strain evidence="4 5">PLY_AMNH</strain>
    </source>
</reference>
<dbReference type="InterPro" id="IPR000595">
    <property type="entry name" value="cNMP-bd_dom"/>
</dbReference>
<dbReference type="Proteomes" id="UP001190700">
    <property type="component" value="Unassembled WGS sequence"/>
</dbReference>
<dbReference type="SUPFAM" id="SSF51206">
    <property type="entry name" value="cAMP-binding domain-like"/>
    <property type="match status" value="1"/>
</dbReference>
<comment type="caution">
    <text evidence="4">The sequence shown here is derived from an EMBL/GenBank/DDBJ whole genome shotgun (WGS) entry which is preliminary data.</text>
</comment>
<sequence>MDLQPAVALGFLPLTPGDWAGRSCVVVRLAGVPAAEWDVRGGGACIGAAQGEWGSEMYLIAKGRIEVLKREEKKDETAGPSPGIHSHQKNKAKRTSWFGPSKFSRRTSNENKEKTRVTVLESGSFFGEVSMIYDVPRISTCRAITQCDLFSLSRDDFYSVMMMHPEQLEKISRVANQRALMTQGHLIESPAAPQEGGPGQEQPEVKEAAFTLAPHEGTSQDEAAGPPICMEASVNVENAKRDDGAAFVAPASILKPAKGMQYTNERRAPTAGSRTRSNTVAALGGGSLIDTIKQQAQQRKRNRGLSLAQSEEGLPSQQREIALMDALESSELSEEVKDIIIQHTRNVLSTCIAPSRGSISVGLPKPKEIATTGAGQNTQQSDNGIADAQKNTMDPLVSHSLATSQLDISL</sequence>
<name>A0AAE0BNB0_9CHLO</name>
<dbReference type="Pfam" id="PF00027">
    <property type="entry name" value="cNMP_binding"/>
    <property type="match status" value="1"/>
</dbReference>
<feature type="region of interest" description="Disordered" evidence="2">
    <location>
        <begin position="72"/>
        <end position="115"/>
    </location>
</feature>
<proteinExistence type="predicted"/>
<keyword evidence="1" id="KW-1071">Ligand-gated ion channel</keyword>
<evidence type="ECO:0000256" key="2">
    <source>
        <dbReference type="SAM" id="MobiDB-lite"/>
    </source>
</evidence>
<feature type="region of interest" description="Disordered" evidence="2">
    <location>
        <begin position="359"/>
        <end position="386"/>
    </location>
</feature>
<dbReference type="GO" id="GO:0005221">
    <property type="term" value="F:intracellularly cyclic nucleotide-activated monoatomic cation channel activity"/>
    <property type="evidence" value="ECO:0007669"/>
    <property type="project" value="InterPro"/>
</dbReference>
<dbReference type="Gene3D" id="2.60.120.10">
    <property type="entry name" value="Jelly Rolls"/>
    <property type="match status" value="1"/>
</dbReference>
<feature type="domain" description="Cyclic nucleotide-binding" evidence="3">
    <location>
        <begin position="50"/>
        <end position="178"/>
    </location>
</feature>
<dbReference type="InterPro" id="IPR014710">
    <property type="entry name" value="RmlC-like_jellyroll"/>
</dbReference>
<keyword evidence="5" id="KW-1185">Reference proteome</keyword>
<protein>
    <recommendedName>
        <fullName evidence="3">Cyclic nucleotide-binding domain-containing protein</fullName>
    </recommendedName>
</protein>
<evidence type="ECO:0000313" key="5">
    <source>
        <dbReference type="Proteomes" id="UP001190700"/>
    </source>
</evidence>
<keyword evidence="1" id="KW-0406">Ion transport</keyword>
<dbReference type="PANTHER" id="PTHR45638">
    <property type="entry name" value="CYCLIC NUCLEOTIDE-GATED CATION CHANNEL SUBUNIT A"/>
    <property type="match status" value="1"/>
</dbReference>
<keyword evidence="1" id="KW-0813">Transport</keyword>
<feature type="compositionally biased region" description="Polar residues" evidence="2">
    <location>
        <begin position="373"/>
        <end position="383"/>
    </location>
</feature>
<dbReference type="InterPro" id="IPR018490">
    <property type="entry name" value="cNMP-bd_dom_sf"/>
</dbReference>